<keyword evidence="2" id="KW-1133">Transmembrane helix</keyword>
<keyword evidence="3" id="KW-0732">Signal</keyword>
<keyword evidence="5" id="KW-1185">Reference proteome</keyword>
<dbReference type="SUPFAM" id="SSF117281">
    <property type="entry name" value="Kelch motif"/>
    <property type="match status" value="1"/>
</dbReference>
<feature type="signal peptide" evidence="3">
    <location>
        <begin position="1"/>
        <end position="20"/>
    </location>
</feature>
<sequence length="745" mass="82091">MIDWPLHFVIFLLGVTFATASTTDPWNTLYALTTGKIYVHLKNNDLLLFNLSLSGFSSLSGGYSVDNVNLNSGQNVTTILSPPTNSSLFLIDDELYAFSSTIDETTFAKDLCGTGTLSLMKYNDIQDSWSLINGLNFDSIEDVSYYAKATYLSSPVYPSKLYIYGGICDHSGDVSSRMISFDLNSKTFANISTLTKPKPFYGAANLLAPNPQAQLLIGGQTLGKGFLNMYQLATWDFTTGWASKVVVANSSTSDMVNSRSKALVLPVFNPLSNASISEITNSFTVELVIMIGGENSGQVAYPNIASLNMLANEWVWTPINNSNLNFDEVYGAFTVFNTLVIINSTNSLTKRSGSLASYSLSLYDVTTWGSVKSLKDNSVSGVNSGSGSNSSTTEVTKKALLGTLIPLAAISMVVMGSFVYLQKRKAAKSKQFDELQSIEYDFTNYYDHTSSIDPPSQQNKSPYNMNNNDSNLTLDGASIDSWIKKRQEFEQKRVRKHTHLHSTETLSNGDFNSTISEKAAQSIEYNGYISKPTPAAIPKTPSKRSLYHSNTIGSTPMYSSLLGRSVSKLKRTFTLSGSPTRSSPINKRHSFLTEEEFEPYDENADQTYDPQLDEDSQSLGDETTVNSEEDENDSINRNSNNDNNNHTNNTDNDDDDSYVELNLDVQVLVSSKRRSVLRVVNPDAYSSLSNGLTDDEQDDELSIMASPKSPSRQFPGPIRLKLVREVSEHSIRQRTPSGRTIAEDL</sequence>
<comment type="caution">
    <text evidence="4">The sequence shown here is derived from an EMBL/GenBank/DDBJ whole genome shotgun (WGS) entry which is preliminary data.</text>
</comment>
<evidence type="ECO:0000256" key="1">
    <source>
        <dbReference type="SAM" id="MobiDB-lite"/>
    </source>
</evidence>
<feature type="transmembrane region" description="Helical" evidence="2">
    <location>
        <begin position="399"/>
        <end position="421"/>
    </location>
</feature>
<protein>
    <recommendedName>
        <fullName evidence="6">Galactose oxidase</fullName>
    </recommendedName>
</protein>
<accession>A0A9P7VBB8</accession>
<feature type="compositionally biased region" description="Low complexity" evidence="1">
    <location>
        <begin position="635"/>
        <end position="650"/>
    </location>
</feature>
<dbReference type="Proteomes" id="UP000790833">
    <property type="component" value="Unassembled WGS sequence"/>
</dbReference>
<dbReference type="AlphaFoldDB" id="A0A9P7VBB8"/>
<reference evidence="4" key="1">
    <citation type="submission" date="2021-03" db="EMBL/GenBank/DDBJ databases">
        <authorList>
            <person name="Palmer J.M."/>
        </authorList>
    </citation>
    <scope>NUCLEOTIDE SEQUENCE</scope>
    <source>
        <strain evidence="4">ARV_011</strain>
    </source>
</reference>
<dbReference type="RefSeq" id="XP_043050284.1">
    <property type="nucleotide sequence ID" value="XM_043195087.1"/>
</dbReference>
<dbReference type="InterPro" id="IPR015915">
    <property type="entry name" value="Kelch-typ_b-propeller"/>
</dbReference>
<evidence type="ECO:0000313" key="4">
    <source>
        <dbReference type="EMBL" id="KAG7194737.1"/>
    </source>
</evidence>
<feature type="region of interest" description="Disordered" evidence="1">
    <location>
        <begin position="449"/>
        <end position="469"/>
    </location>
</feature>
<evidence type="ECO:0000256" key="2">
    <source>
        <dbReference type="SAM" id="Phobius"/>
    </source>
</evidence>
<gene>
    <name evidence="4" type="ORF">KQ657_004416</name>
</gene>
<organism evidence="4 5">
    <name type="scientific">Scheffersomyces spartinae</name>
    <dbReference type="NCBI Taxonomy" id="45513"/>
    <lineage>
        <taxon>Eukaryota</taxon>
        <taxon>Fungi</taxon>
        <taxon>Dikarya</taxon>
        <taxon>Ascomycota</taxon>
        <taxon>Saccharomycotina</taxon>
        <taxon>Pichiomycetes</taxon>
        <taxon>Debaryomycetaceae</taxon>
        <taxon>Scheffersomyces</taxon>
    </lineage>
</organism>
<dbReference type="Gene3D" id="2.120.10.80">
    <property type="entry name" value="Kelch-type beta propeller"/>
    <property type="match status" value="1"/>
</dbReference>
<name>A0A9P7VBB8_9ASCO</name>
<proteinExistence type="predicted"/>
<dbReference type="GeneID" id="66117790"/>
<keyword evidence="2" id="KW-0472">Membrane</keyword>
<feature type="chain" id="PRO_5040422044" description="Galactose oxidase" evidence="3">
    <location>
        <begin position="21"/>
        <end position="745"/>
    </location>
</feature>
<dbReference type="OrthoDB" id="3980762at2759"/>
<feature type="region of interest" description="Disordered" evidence="1">
    <location>
        <begin position="597"/>
        <end position="657"/>
    </location>
</feature>
<evidence type="ECO:0000313" key="5">
    <source>
        <dbReference type="Proteomes" id="UP000790833"/>
    </source>
</evidence>
<evidence type="ECO:0000256" key="3">
    <source>
        <dbReference type="SAM" id="SignalP"/>
    </source>
</evidence>
<evidence type="ECO:0008006" key="6">
    <source>
        <dbReference type="Google" id="ProtNLM"/>
    </source>
</evidence>
<keyword evidence="2" id="KW-0812">Transmembrane</keyword>
<dbReference type="EMBL" id="JAHMUF010000006">
    <property type="protein sequence ID" value="KAG7194737.1"/>
    <property type="molecule type" value="Genomic_DNA"/>
</dbReference>